<evidence type="ECO:0000259" key="5">
    <source>
        <dbReference type="PROSITE" id="PS50871"/>
    </source>
</evidence>
<dbReference type="GO" id="GO:0005576">
    <property type="term" value="C:extracellular region"/>
    <property type="evidence" value="ECO:0007669"/>
    <property type="project" value="UniProtKB-SubCell"/>
</dbReference>
<evidence type="ECO:0000313" key="6">
    <source>
        <dbReference type="EMBL" id="RYU95248.1"/>
    </source>
</evidence>
<dbReference type="InterPro" id="IPR050822">
    <property type="entry name" value="Cerebellin_Synaptic_Org"/>
</dbReference>
<name>A0A4Q5LZF8_9BACT</name>
<dbReference type="OrthoDB" id="936249at2"/>
<evidence type="ECO:0000256" key="3">
    <source>
        <dbReference type="ARBA" id="ARBA00022729"/>
    </source>
</evidence>
<organism evidence="6 7">
    <name type="scientific">Emticicia agri</name>
    <dbReference type="NCBI Taxonomy" id="2492393"/>
    <lineage>
        <taxon>Bacteria</taxon>
        <taxon>Pseudomonadati</taxon>
        <taxon>Bacteroidota</taxon>
        <taxon>Cytophagia</taxon>
        <taxon>Cytophagales</taxon>
        <taxon>Leadbetterellaceae</taxon>
        <taxon>Emticicia</taxon>
    </lineage>
</organism>
<sequence>MKKLAFILICISSFSFGQSIEITPVSSLNSPASIIKKSGLGFEHSGDNGAVRVGTYASNVDAFIQTHSNHPLKFATNNRFQQLIINTDGKVGIMGGIPDYWLDVRGRARIMHGNGETAGIWYNKSNNEEGAFAGMYNNDIFGLFGMGTVSNWKFGFDMVNNKMGIGMMTPKHPLTFANTVGDKISLWGGSNADTDNHYGIGIQVAALQLYVPDASTNILFGTGRSSAFTERVRITGAGNVGIGTDNPQDKLDVSGNIRSSSLAGANIGYLGSDNNGTIMKMAPVAFSVKNFGGESLTVPGSGFTTIPFGTEEYDYGSFYSTTDNNFTAPRNGIYHFDAVVGWKATTSTTGQYSLYMYLNGSLHTTVREKIFANTQTTMNLSIDIKMNAGQKVHLVVAQNSGADQHILLTAYDTRFSGHFVMPF</sequence>
<keyword evidence="3 4" id="KW-0732">Signal</keyword>
<keyword evidence="7" id="KW-1185">Reference proteome</keyword>
<evidence type="ECO:0000313" key="7">
    <source>
        <dbReference type="Proteomes" id="UP000293162"/>
    </source>
</evidence>
<evidence type="ECO:0000256" key="4">
    <source>
        <dbReference type="SAM" id="SignalP"/>
    </source>
</evidence>
<feature type="chain" id="PRO_5020396339" description="C1q domain-containing protein" evidence="4">
    <location>
        <begin position="18"/>
        <end position="423"/>
    </location>
</feature>
<dbReference type="SUPFAM" id="SSF49842">
    <property type="entry name" value="TNF-like"/>
    <property type="match status" value="1"/>
</dbReference>
<dbReference type="Gene3D" id="2.60.120.40">
    <property type="match status" value="1"/>
</dbReference>
<dbReference type="EMBL" id="SEWF01000016">
    <property type="protein sequence ID" value="RYU95248.1"/>
    <property type="molecule type" value="Genomic_DNA"/>
</dbReference>
<dbReference type="PANTHER" id="PTHR22923">
    <property type="entry name" value="CEREBELLIN-RELATED"/>
    <property type="match status" value="1"/>
</dbReference>
<dbReference type="Pfam" id="PF00386">
    <property type="entry name" value="C1q"/>
    <property type="match status" value="1"/>
</dbReference>
<keyword evidence="2" id="KW-0964">Secreted</keyword>
<comment type="subcellular location">
    <subcellularLocation>
        <location evidence="1">Secreted</location>
    </subcellularLocation>
</comment>
<protein>
    <recommendedName>
        <fullName evidence="5">C1q domain-containing protein</fullName>
    </recommendedName>
</protein>
<dbReference type="PROSITE" id="PS50871">
    <property type="entry name" value="C1Q"/>
    <property type="match status" value="1"/>
</dbReference>
<dbReference type="PANTHER" id="PTHR22923:SF116">
    <property type="entry name" value="C1Q DOMAIN-CONTAINING PROTEIN"/>
    <property type="match status" value="1"/>
</dbReference>
<evidence type="ECO:0000256" key="1">
    <source>
        <dbReference type="ARBA" id="ARBA00004613"/>
    </source>
</evidence>
<dbReference type="AlphaFoldDB" id="A0A4Q5LZF8"/>
<gene>
    <name evidence="6" type="ORF">EWM59_12395</name>
</gene>
<dbReference type="InterPro" id="IPR001073">
    <property type="entry name" value="C1q_dom"/>
</dbReference>
<dbReference type="RefSeq" id="WP_130021297.1">
    <property type="nucleotide sequence ID" value="NZ_SEWF01000016.1"/>
</dbReference>
<comment type="caution">
    <text evidence="6">The sequence shown here is derived from an EMBL/GenBank/DDBJ whole genome shotgun (WGS) entry which is preliminary data.</text>
</comment>
<proteinExistence type="predicted"/>
<evidence type="ECO:0000256" key="2">
    <source>
        <dbReference type="ARBA" id="ARBA00022525"/>
    </source>
</evidence>
<dbReference type="InterPro" id="IPR008983">
    <property type="entry name" value="Tumour_necrosis_fac-like_dom"/>
</dbReference>
<reference evidence="6 7" key="1">
    <citation type="submission" date="2019-02" db="EMBL/GenBank/DDBJ databases">
        <title>Bacterial novel species Emticicia sp. 17J42-9 isolated from soil.</title>
        <authorList>
            <person name="Jung H.-Y."/>
        </authorList>
    </citation>
    <scope>NUCLEOTIDE SEQUENCE [LARGE SCALE GENOMIC DNA]</scope>
    <source>
        <strain evidence="6 7">17J42-9</strain>
    </source>
</reference>
<accession>A0A4Q5LZF8</accession>
<feature type="domain" description="C1q" evidence="5">
    <location>
        <begin position="279"/>
        <end position="423"/>
    </location>
</feature>
<dbReference type="Proteomes" id="UP000293162">
    <property type="component" value="Unassembled WGS sequence"/>
</dbReference>
<feature type="signal peptide" evidence="4">
    <location>
        <begin position="1"/>
        <end position="17"/>
    </location>
</feature>